<feature type="compositionally biased region" description="Gly residues" evidence="1">
    <location>
        <begin position="73"/>
        <end position="103"/>
    </location>
</feature>
<evidence type="ECO:0000313" key="2">
    <source>
        <dbReference type="Proteomes" id="UP000504607"/>
    </source>
</evidence>
<sequence>MGPKRGRLAVTETGPGRVLAARRLSAGEERVWGRRWERWGGGQDGAGEGVASGDGDGAGEGVSRRRGCRPVGWGSGAGDGGPRGEWGREGAAGGDGDGVGMGVGQWRRSRGGDSRWPGEMGLGRGWLQGGRKGREKGGGEGGEDGGG</sequence>
<protein>
    <submittedName>
        <fullName evidence="3">Glycine-rich cell wall structural protein 1.0-like</fullName>
    </submittedName>
</protein>
<dbReference type="Proteomes" id="UP000504607">
    <property type="component" value="Chromosome 12"/>
</dbReference>
<evidence type="ECO:0000313" key="3">
    <source>
        <dbReference type="RefSeq" id="XP_010934983.1"/>
    </source>
</evidence>
<accession>A0A6I9S843</accession>
<evidence type="ECO:0000256" key="1">
    <source>
        <dbReference type="SAM" id="MobiDB-lite"/>
    </source>
</evidence>
<organism evidence="2 3">
    <name type="scientific">Elaeis guineensis var. tenera</name>
    <name type="common">Oil palm</name>
    <dbReference type="NCBI Taxonomy" id="51953"/>
    <lineage>
        <taxon>Eukaryota</taxon>
        <taxon>Viridiplantae</taxon>
        <taxon>Streptophyta</taxon>
        <taxon>Embryophyta</taxon>
        <taxon>Tracheophyta</taxon>
        <taxon>Spermatophyta</taxon>
        <taxon>Magnoliopsida</taxon>
        <taxon>Liliopsida</taxon>
        <taxon>Arecaceae</taxon>
        <taxon>Arecoideae</taxon>
        <taxon>Cocoseae</taxon>
        <taxon>Elaeidinae</taxon>
        <taxon>Elaeis</taxon>
    </lineage>
</organism>
<reference evidence="3" key="1">
    <citation type="submission" date="2025-08" db="UniProtKB">
        <authorList>
            <consortium name="RefSeq"/>
        </authorList>
    </citation>
    <scope>IDENTIFICATION</scope>
</reference>
<dbReference type="AlphaFoldDB" id="A0A6I9S843"/>
<dbReference type="InParanoid" id="A0A6I9S843"/>
<proteinExistence type="predicted"/>
<gene>
    <name evidence="3" type="primary">LOC105054996</name>
</gene>
<name>A0A6I9S843_ELAGV</name>
<feature type="compositionally biased region" description="Gly residues" evidence="1">
    <location>
        <begin position="39"/>
        <end position="60"/>
    </location>
</feature>
<keyword evidence="2" id="KW-1185">Reference proteome</keyword>
<dbReference type="RefSeq" id="XP_010934983.1">
    <property type="nucleotide sequence ID" value="XM_010936681.1"/>
</dbReference>
<feature type="region of interest" description="Disordered" evidence="1">
    <location>
        <begin position="35"/>
        <end position="147"/>
    </location>
</feature>
<feature type="compositionally biased region" description="Gly residues" evidence="1">
    <location>
        <begin position="120"/>
        <end position="130"/>
    </location>
</feature>